<accession>A0A0S3S5X5</accession>
<gene>
    <name evidence="1" type="primary">Vigan.05G166600</name>
    <name evidence="1" type="ORF">VIGAN_05166600</name>
</gene>
<evidence type="ECO:0000313" key="2">
    <source>
        <dbReference type="Proteomes" id="UP000291084"/>
    </source>
</evidence>
<dbReference type="Proteomes" id="UP000291084">
    <property type="component" value="Chromosome 5"/>
</dbReference>
<evidence type="ECO:0000313" key="1">
    <source>
        <dbReference type="EMBL" id="BAT88218.1"/>
    </source>
</evidence>
<name>A0A0S3S5X5_PHAAN</name>
<protein>
    <submittedName>
        <fullName evidence="1">Uncharacterized protein</fullName>
    </submittedName>
</protein>
<dbReference type="EMBL" id="AP015038">
    <property type="protein sequence ID" value="BAT88218.1"/>
    <property type="molecule type" value="Genomic_DNA"/>
</dbReference>
<reference evidence="1 2" key="1">
    <citation type="journal article" date="2015" name="Sci. Rep.">
        <title>The power of single molecule real-time sequencing technology in the de novo assembly of a eukaryotic genome.</title>
        <authorList>
            <person name="Sakai H."/>
            <person name="Naito K."/>
            <person name="Ogiso-Tanaka E."/>
            <person name="Takahashi Y."/>
            <person name="Iseki K."/>
            <person name="Muto C."/>
            <person name="Satou K."/>
            <person name="Teruya K."/>
            <person name="Shiroma A."/>
            <person name="Shimoji M."/>
            <person name="Hirano T."/>
            <person name="Itoh T."/>
            <person name="Kaga A."/>
            <person name="Tomooka N."/>
        </authorList>
    </citation>
    <scope>NUCLEOTIDE SEQUENCE [LARGE SCALE GENOMIC DNA]</scope>
    <source>
        <strain evidence="2">cv. Shumari</strain>
    </source>
</reference>
<dbReference type="AlphaFoldDB" id="A0A0S3S5X5"/>
<sequence length="109" mass="12838">MHGGEEKNCRKTRDRPLRRWKQSRPKINKCHITNLKGFIRCHQSNVASTRQHINRPSCSFFLLPSSNLQIKGPKSTVTYKVKYNILKMKVFWEKLSMLDRQTQTSSAYV</sequence>
<organism evidence="1 2">
    <name type="scientific">Vigna angularis var. angularis</name>
    <dbReference type="NCBI Taxonomy" id="157739"/>
    <lineage>
        <taxon>Eukaryota</taxon>
        <taxon>Viridiplantae</taxon>
        <taxon>Streptophyta</taxon>
        <taxon>Embryophyta</taxon>
        <taxon>Tracheophyta</taxon>
        <taxon>Spermatophyta</taxon>
        <taxon>Magnoliopsida</taxon>
        <taxon>eudicotyledons</taxon>
        <taxon>Gunneridae</taxon>
        <taxon>Pentapetalae</taxon>
        <taxon>rosids</taxon>
        <taxon>fabids</taxon>
        <taxon>Fabales</taxon>
        <taxon>Fabaceae</taxon>
        <taxon>Papilionoideae</taxon>
        <taxon>50 kb inversion clade</taxon>
        <taxon>NPAAA clade</taxon>
        <taxon>indigoferoid/millettioid clade</taxon>
        <taxon>Phaseoleae</taxon>
        <taxon>Vigna</taxon>
    </lineage>
</organism>
<keyword evidence="2" id="KW-1185">Reference proteome</keyword>
<proteinExistence type="predicted"/>